<keyword evidence="4" id="KW-1185">Reference proteome</keyword>
<accession>A0ABW2YH35</accession>
<evidence type="ECO:0000313" key="4">
    <source>
        <dbReference type="Proteomes" id="UP001597110"/>
    </source>
</evidence>
<evidence type="ECO:0000256" key="2">
    <source>
        <dbReference type="SAM" id="SignalP"/>
    </source>
</evidence>
<feature type="chain" id="PRO_5047304893" evidence="2">
    <location>
        <begin position="21"/>
        <end position="357"/>
    </location>
</feature>
<dbReference type="Proteomes" id="UP001597110">
    <property type="component" value="Unassembled WGS sequence"/>
</dbReference>
<dbReference type="EMBL" id="JBHTIF010000003">
    <property type="protein sequence ID" value="MFD0726876.1"/>
    <property type="molecule type" value="Genomic_DNA"/>
</dbReference>
<proteinExistence type="predicted"/>
<feature type="signal peptide" evidence="2">
    <location>
        <begin position="1"/>
        <end position="20"/>
    </location>
</feature>
<comment type="caution">
    <text evidence="3">The sequence shown here is derived from an EMBL/GenBank/DDBJ whole genome shotgun (WGS) entry which is preliminary data.</text>
</comment>
<reference evidence="4" key="1">
    <citation type="journal article" date="2019" name="Int. J. Syst. Evol. Microbiol.">
        <title>The Global Catalogue of Microorganisms (GCM) 10K type strain sequencing project: providing services to taxonomists for standard genome sequencing and annotation.</title>
        <authorList>
            <consortium name="The Broad Institute Genomics Platform"/>
            <consortium name="The Broad Institute Genome Sequencing Center for Infectious Disease"/>
            <person name="Wu L."/>
            <person name="Ma J."/>
        </authorList>
    </citation>
    <scope>NUCLEOTIDE SEQUENCE [LARGE SCALE GENOMIC DNA]</scope>
    <source>
        <strain evidence="4">CCUG 55585</strain>
    </source>
</reference>
<keyword evidence="2" id="KW-0732">Signal</keyword>
<organism evidence="3 4">
    <name type="scientific">Lysobacter brunescens</name>
    <dbReference type="NCBI Taxonomy" id="262323"/>
    <lineage>
        <taxon>Bacteria</taxon>
        <taxon>Pseudomonadati</taxon>
        <taxon>Pseudomonadota</taxon>
        <taxon>Gammaproteobacteria</taxon>
        <taxon>Lysobacterales</taxon>
        <taxon>Lysobacteraceae</taxon>
        <taxon>Lysobacter</taxon>
    </lineage>
</organism>
<feature type="region of interest" description="Disordered" evidence="1">
    <location>
        <begin position="311"/>
        <end position="357"/>
    </location>
</feature>
<protein>
    <submittedName>
        <fullName evidence="3">Uncharacterized protein</fullName>
    </submittedName>
</protein>
<name>A0ABW2YH35_9GAMM</name>
<evidence type="ECO:0000256" key="1">
    <source>
        <dbReference type="SAM" id="MobiDB-lite"/>
    </source>
</evidence>
<gene>
    <name evidence="3" type="ORF">ACFQ0E_14865</name>
</gene>
<sequence length="357" mass="38675">MFKRLIMSVALVAMSFVVSAAKPQALPMPLGEQLPVEVVLHQQELAVDVHSTAGLGMQFGLVGALISSAVDNANAKKAEARVAPLRDALISYRFNERFEAELRAKLASEGISADPQLMVLSSSRDFIGAQADADVPKYAMVIAPRYAMDFDFGRMYVQASVYIVDRERKSNGKLKTRYRASRVYNFSHRIEGGKADDYPATWQNLPPNAMADMLDRSVRHVTDMIVYDFSAQGRSEWTASVKKTSAKLGNHEYGGLEVRRGDDWIWLRAGAPGRKLQTRTIVKPGFNNGINGFNVVDPIALASAAATNARTAEMPSPAVTGVSTPSETSHAESVVAPAGAEAQPPSPQTPQPEADTP</sequence>
<evidence type="ECO:0000313" key="3">
    <source>
        <dbReference type="EMBL" id="MFD0726876.1"/>
    </source>
</evidence>
<dbReference type="RefSeq" id="WP_386825111.1">
    <property type="nucleotide sequence ID" value="NZ_JBHTIF010000003.1"/>
</dbReference>